<sequence length="304" mass="31680">MIHFQSSASFVRSVSATLSVAIAIGALFAPGAMADDRKKVGNGPKHEGGVIYLSVIGDLPSGSLVGDCYSFPRIAPQDAVTEIPSDGTPKVCVVYAAFPEGTEMDLTGVTLGVEYDPSIELTGYGYCQGEGVLVGTPTWPSSGAGLAMTFIPHLTENPTPIAWFVFQASEPGEFRLVPHPIPTHGGRFANFDAIPWLEPITGYGTIRAGSPGYVPMPGDPDPIGICCVGECLQLTAFECAYHDGLFLGEGSCSVSPCADDAEKGACCLGDGCELVSRAECYRSNGAFAGEGTACESTPCDESDR</sequence>
<dbReference type="AlphaFoldDB" id="A0A956N8T0"/>
<proteinExistence type="predicted"/>
<keyword evidence="1" id="KW-0732">Signal</keyword>
<feature type="signal peptide" evidence="1">
    <location>
        <begin position="1"/>
        <end position="34"/>
    </location>
</feature>
<reference evidence="2" key="1">
    <citation type="submission" date="2020-04" db="EMBL/GenBank/DDBJ databases">
        <authorList>
            <person name="Zhang T."/>
        </authorList>
    </citation>
    <scope>NUCLEOTIDE SEQUENCE</scope>
    <source>
        <strain evidence="2">HKST-UBA02</strain>
    </source>
</reference>
<protein>
    <submittedName>
        <fullName evidence="2">Uncharacterized protein</fullName>
    </submittedName>
</protein>
<dbReference type="EMBL" id="JAGQHS010000005">
    <property type="protein sequence ID" value="MCA9754511.1"/>
    <property type="molecule type" value="Genomic_DNA"/>
</dbReference>
<accession>A0A956N8T0</accession>
<name>A0A956N8T0_UNCEI</name>
<comment type="caution">
    <text evidence="2">The sequence shown here is derived from an EMBL/GenBank/DDBJ whole genome shotgun (WGS) entry which is preliminary data.</text>
</comment>
<reference evidence="2" key="2">
    <citation type="journal article" date="2021" name="Microbiome">
        <title>Successional dynamics and alternative stable states in a saline activated sludge microbial community over 9 years.</title>
        <authorList>
            <person name="Wang Y."/>
            <person name="Ye J."/>
            <person name="Ju F."/>
            <person name="Liu L."/>
            <person name="Boyd J.A."/>
            <person name="Deng Y."/>
            <person name="Parks D.H."/>
            <person name="Jiang X."/>
            <person name="Yin X."/>
            <person name="Woodcroft B.J."/>
            <person name="Tyson G.W."/>
            <person name="Hugenholtz P."/>
            <person name="Polz M.F."/>
            <person name="Zhang T."/>
        </authorList>
    </citation>
    <scope>NUCLEOTIDE SEQUENCE</scope>
    <source>
        <strain evidence="2">HKST-UBA02</strain>
    </source>
</reference>
<evidence type="ECO:0000313" key="2">
    <source>
        <dbReference type="EMBL" id="MCA9754511.1"/>
    </source>
</evidence>
<dbReference type="Proteomes" id="UP000739538">
    <property type="component" value="Unassembled WGS sequence"/>
</dbReference>
<evidence type="ECO:0000313" key="3">
    <source>
        <dbReference type="Proteomes" id="UP000739538"/>
    </source>
</evidence>
<feature type="chain" id="PRO_5037097727" evidence="1">
    <location>
        <begin position="35"/>
        <end position="304"/>
    </location>
</feature>
<gene>
    <name evidence="2" type="ORF">KDA27_01825</name>
</gene>
<organism evidence="2 3">
    <name type="scientific">Eiseniibacteriota bacterium</name>
    <dbReference type="NCBI Taxonomy" id="2212470"/>
    <lineage>
        <taxon>Bacteria</taxon>
        <taxon>Candidatus Eiseniibacteriota</taxon>
    </lineage>
</organism>
<evidence type="ECO:0000256" key="1">
    <source>
        <dbReference type="SAM" id="SignalP"/>
    </source>
</evidence>